<proteinExistence type="predicted"/>
<name>U4LLH1_PYROM</name>
<dbReference type="AlphaFoldDB" id="U4LLH1"/>
<feature type="region of interest" description="Disordered" evidence="1">
    <location>
        <begin position="1"/>
        <end position="40"/>
    </location>
</feature>
<evidence type="ECO:0000256" key="1">
    <source>
        <dbReference type="SAM" id="MobiDB-lite"/>
    </source>
</evidence>
<evidence type="ECO:0000313" key="3">
    <source>
        <dbReference type="Proteomes" id="UP000018144"/>
    </source>
</evidence>
<dbReference type="Proteomes" id="UP000018144">
    <property type="component" value="Unassembled WGS sequence"/>
</dbReference>
<keyword evidence="3" id="KW-1185">Reference proteome</keyword>
<protein>
    <submittedName>
        <fullName evidence="2">Uncharacterized protein</fullName>
    </submittedName>
</protein>
<organism evidence="2 3">
    <name type="scientific">Pyronema omphalodes (strain CBS 100304)</name>
    <name type="common">Pyronema confluens</name>
    <dbReference type="NCBI Taxonomy" id="1076935"/>
    <lineage>
        <taxon>Eukaryota</taxon>
        <taxon>Fungi</taxon>
        <taxon>Dikarya</taxon>
        <taxon>Ascomycota</taxon>
        <taxon>Pezizomycotina</taxon>
        <taxon>Pezizomycetes</taxon>
        <taxon>Pezizales</taxon>
        <taxon>Pyronemataceae</taxon>
        <taxon>Pyronema</taxon>
    </lineage>
</organism>
<evidence type="ECO:0000313" key="2">
    <source>
        <dbReference type="EMBL" id="CCX32417.1"/>
    </source>
</evidence>
<sequence>MHEGMAVKGGLQYSGYSASRHSPTRRLASQLINIPKNRYS</sequence>
<dbReference type="EMBL" id="HF935844">
    <property type="protein sequence ID" value="CCX32417.1"/>
    <property type="molecule type" value="Genomic_DNA"/>
</dbReference>
<accession>U4LLH1</accession>
<gene>
    <name evidence="2" type="ORF">PCON_13066</name>
</gene>
<reference evidence="2 3" key="1">
    <citation type="journal article" date="2013" name="PLoS Genet.">
        <title>The genome and development-dependent transcriptomes of Pyronema confluens: a window into fungal evolution.</title>
        <authorList>
            <person name="Traeger S."/>
            <person name="Altegoer F."/>
            <person name="Freitag M."/>
            <person name="Gabaldon T."/>
            <person name="Kempken F."/>
            <person name="Kumar A."/>
            <person name="Marcet-Houben M."/>
            <person name="Poggeler S."/>
            <person name="Stajich J.E."/>
            <person name="Nowrousian M."/>
        </authorList>
    </citation>
    <scope>NUCLEOTIDE SEQUENCE [LARGE SCALE GENOMIC DNA]</scope>
    <source>
        <strain evidence="3">CBS 100304</strain>
        <tissue evidence="2">Vegetative mycelium</tissue>
    </source>
</reference>